<proteinExistence type="predicted"/>
<sequence>MNNSKGPALTAAQKKALAETAAASKAVNDANDEFEKALLKAARLGLTQRTIAPHTHITQSTVSRTLGKLGWTPPSD</sequence>
<accession>A0A1R0KER4</accession>
<evidence type="ECO:0008006" key="3">
    <source>
        <dbReference type="Google" id="ProtNLM"/>
    </source>
</evidence>
<dbReference type="RefSeq" id="WP_076168266.1">
    <property type="nucleotide sequence ID" value="NZ_JBEZVB010000047.1"/>
</dbReference>
<protein>
    <recommendedName>
        <fullName evidence="3">Transcriptional regulator</fullName>
    </recommendedName>
</protein>
<dbReference type="Proteomes" id="UP000187486">
    <property type="component" value="Unassembled WGS sequence"/>
</dbReference>
<dbReference type="AlphaFoldDB" id="A0A1R0KER4"/>
<gene>
    <name evidence="1" type="ORF">BS329_38840</name>
</gene>
<organism evidence="1 2">
    <name type="scientific">Amycolatopsis coloradensis</name>
    <dbReference type="NCBI Taxonomy" id="76021"/>
    <lineage>
        <taxon>Bacteria</taxon>
        <taxon>Bacillati</taxon>
        <taxon>Actinomycetota</taxon>
        <taxon>Actinomycetes</taxon>
        <taxon>Pseudonocardiales</taxon>
        <taxon>Pseudonocardiaceae</taxon>
        <taxon>Amycolatopsis</taxon>
    </lineage>
</organism>
<dbReference type="EMBL" id="MQUQ01000031">
    <property type="protein sequence ID" value="OLZ43617.1"/>
    <property type="molecule type" value="Genomic_DNA"/>
</dbReference>
<comment type="caution">
    <text evidence="1">The sequence shown here is derived from an EMBL/GenBank/DDBJ whole genome shotgun (WGS) entry which is preliminary data.</text>
</comment>
<keyword evidence="2" id="KW-1185">Reference proteome</keyword>
<name>A0A1R0KER4_9PSEU</name>
<reference evidence="1 2" key="1">
    <citation type="submission" date="2016-01" db="EMBL/GenBank/DDBJ databases">
        <title>Amycolatopsis coloradensis genome sequencing and assembly.</title>
        <authorList>
            <person name="Mayilraj S."/>
        </authorList>
    </citation>
    <scope>NUCLEOTIDE SEQUENCE [LARGE SCALE GENOMIC DNA]</scope>
    <source>
        <strain evidence="1 2">DSM 44225</strain>
    </source>
</reference>
<evidence type="ECO:0000313" key="1">
    <source>
        <dbReference type="EMBL" id="OLZ43617.1"/>
    </source>
</evidence>
<evidence type="ECO:0000313" key="2">
    <source>
        <dbReference type="Proteomes" id="UP000187486"/>
    </source>
</evidence>